<evidence type="ECO:0000259" key="2">
    <source>
        <dbReference type="Pfam" id="PF24923"/>
    </source>
</evidence>
<feature type="domain" description="IQCH-like ATP-grasp" evidence="2">
    <location>
        <begin position="706"/>
        <end position="970"/>
    </location>
</feature>
<dbReference type="PROSITE" id="PS50096">
    <property type="entry name" value="IQ"/>
    <property type="match status" value="1"/>
</dbReference>
<evidence type="ECO:0000313" key="4">
    <source>
        <dbReference type="Proteomes" id="UP001066276"/>
    </source>
</evidence>
<name>A0AAV7TTY1_PLEWA</name>
<feature type="compositionally biased region" description="Basic and acidic residues" evidence="1">
    <location>
        <begin position="298"/>
        <end position="310"/>
    </location>
</feature>
<dbReference type="AlphaFoldDB" id="A0AAV7TTY1"/>
<feature type="region of interest" description="Disordered" evidence="1">
    <location>
        <begin position="288"/>
        <end position="348"/>
    </location>
</feature>
<proteinExistence type="predicted"/>
<keyword evidence="4" id="KW-1185">Reference proteome</keyword>
<dbReference type="PANTHER" id="PTHR14465">
    <property type="entry name" value="IQ DOMAIN-CONTAINING PROTEIN H"/>
    <property type="match status" value="1"/>
</dbReference>
<gene>
    <name evidence="3" type="ORF">NDU88_004568</name>
</gene>
<organism evidence="3 4">
    <name type="scientific">Pleurodeles waltl</name>
    <name type="common">Iberian ribbed newt</name>
    <dbReference type="NCBI Taxonomy" id="8319"/>
    <lineage>
        <taxon>Eukaryota</taxon>
        <taxon>Metazoa</taxon>
        <taxon>Chordata</taxon>
        <taxon>Craniata</taxon>
        <taxon>Vertebrata</taxon>
        <taxon>Euteleostomi</taxon>
        <taxon>Amphibia</taxon>
        <taxon>Batrachia</taxon>
        <taxon>Caudata</taxon>
        <taxon>Salamandroidea</taxon>
        <taxon>Salamandridae</taxon>
        <taxon>Pleurodelinae</taxon>
        <taxon>Pleurodeles</taxon>
    </lineage>
</organism>
<sequence length="1130" mass="126538">MAEVTCYTQRGSAVCPSLEPRCRVRRASDMAGIGAGSVGHILVQVQEDLRHLKKRLTHISIQDDGGAVDIQALETAIHRTELGLRKHTEEYLQTLNSRILTIASAEAKEKNYHQPSKWVPQMDAAACAHKPFLHPQMPNNRPPAVPSSSRPIRVSAGVQHKMAQSARIMLDPENAINRSTLNQNFGITLPLITRRRGAAALPLEKIARGSTVNNLLVLPPSHRMDASLPPPPVPEKDTKKGLLSLLERGLIPPSAHITLVPNPVSPRSVPLHDYQKIQKTAASAAGVARAGVQNEVHGALETRSTSDTRHSPCAHNMAQGTVAPPPSTVTVPTIKSSKHQSRTSDRELSMGTIPELQIQPAEPSRLSQNTPLEHNFTIYEGTINHHAPDFLAFKQRYCLSWGSLLSFLEHLEVFLKNYAVPAAIVNGEKMMETLLSFELNQRPTRSDLLAVLANRAAVKRLLSRPGQRYRGQDGLIAAATKIQATWRRHRNRTTYLEYRRHKWAAGVIAISWLLYMQKSRVKRILKESRQRHLENFRLRTKNLAAKWNQIKASRRTIIHVPSLGYNEHLRADVQDLDVQQNLQMGRLCDILDPNVDVIYVCPLELNDEMLQYYSKLLGLQAAVQSGNPDDATDLQDRFKILTPEAINSFPTHHMCLATLLKYSPKTIKRIQNLIQGKEAYMVGGVLHKDDLAVADILNVPILGCEPDVARLYSTKSGSKRIFSSAGVPMPPGEYDIYSLQQVYEVLSQLITDNLEVNRWLFKMDEAFDGHGTAYCDIAKHMPCYAQALKEYRRYGPEKWIKKWAQEATLTRIAQELPEVLAQHAHPVSKKLFPTWERFLHAFLSQGGVIEAFPPADSITNLTVDMLIEPSGQVLLVSSGDQVHGRSSLQSLGTSVPQSSVDPPILGDVCFRIGDACRSRGVLGYFSVDLVTFISPRTLEQQVWATDLDLSYSAQLANTQLMLYMTKGTLDGAAALFQVPQTTRGPDRPRHRRLEQEEPVPLSSTRCAVMSSHLKHSNLFTVYYNVFFQICRAHGIGYDVKEKQGTIFILYENRRRQRLGMLTIGEDLTGTLMTFARNLYIIHQEISAPNMQGESNFKDAVRDIENILGVTEENKLQFERERALITKEVPG</sequence>
<dbReference type="EMBL" id="JANPWB010000006">
    <property type="protein sequence ID" value="KAJ1179334.1"/>
    <property type="molecule type" value="Genomic_DNA"/>
</dbReference>
<dbReference type="InterPro" id="IPR038752">
    <property type="entry name" value="IQCH"/>
</dbReference>
<dbReference type="InterPro" id="IPR056855">
    <property type="entry name" value="ATP-grasp_IQCH"/>
</dbReference>
<evidence type="ECO:0000256" key="1">
    <source>
        <dbReference type="SAM" id="MobiDB-lite"/>
    </source>
</evidence>
<protein>
    <recommendedName>
        <fullName evidence="2">IQCH-like ATP-grasp domain-containing protein</fullName>
    </recommendedName>
</protein>
<reference evidence="3" key="1">
    <citation type="journal article" date="2022" name="bioRxiv">
        <title>Sequencing and chromosome-scale assembly of the giantPleurodeles waltlgenome.</title>
        <authorList>
            <person name="Brown T."/>
            <person name="Elewa A."/>
            <person name="Iarovenko S."/>
            <person name="Subramanian E."/>
            <person name="Araus A.J."/>
            <person name="Petzold A."/>
            <person name="Susuki M."/>
            <person name="Suzuki K.-i.T."/>
            <person name="Hayashi T."/>
            <person name="Toyoda A."/>
            <person name="Oliveira C."/>
            <person name="Osipova E."/>
            <person name="Leigh N.D."/>
            <person name="Simon A."/>
            <person name="Yun M.H."/>
        </authorList>
    </citation>
    <scope>NUCLEOTIDE SEQUENCE</scope>
    <source>
        <strain evidence="3">20211129_DDA</strain>
        <tissue evidence="3">Liver</tissue>
    </source>
</reference>
<evidence type="ECO:0000313" key="3">
    <source>
        <dbReference type="EMBL" id="KAJ1179334.1"/>
    </source>
</evidence>
<dbReference type="Proteomes" id="UP001066276">
    <property type="component" value="Chromosome 3_2"/>
</dbReference>
<accession>A0AAV7TTY1</accession>
<comment type="caution">
    <text evidence="3">The sequence shown here is derived from an EMBL/GenBank/DDBJ whole genome shotgun (WGS) entry which is preliminary data.</text>
</comment>
<dbReference type="Pfam" id="PF24923">
    <property type="entry name" value="ATP-grasp_IQCH"/>
    <property type="match status" value="1"/>
</dbReference>
<dbReference type="PANTHER" id="PTHR14465:SF0">
    <property type="entry name" value="IQ DOMAIN-CONTAINING PROTEIN H"/>
    <property type="match status" value="1"/>
</dbReference>